<evidence type="ECO:0000256" key="3">
    <source>
        <dbReference type="ARBA" id="ARBA00022692"/>
    </source>
</evidence>
<dbReference type="RefSeq" id="XP_051786402.1">
    <property type="nucleotide sequence ID" value="XM_051930442.1"/>
</dbReference>
<accession>A0A8C4RW35</accession>
<dbReference type="GeneTree" id="ENSGT00940000163776"/>
<evidence type="ECO:0000313" key="7">
    <source>
        <dbReference type="Ensembl" id="ENSECRP00000008523.1"/>
    </source>
</evidence>
<dbReference type="OrthoDB" id="9948320at2759"/>
<keyword evidence="5 6" id="KW-0472">Membrane</keyword>
<evidence type="ECO:0008006" key="9">
    <source>
        <dbReference type="Google" id="ProtNLM"/>
    </source>
</evidence>
<feature type="transmembrane region" description="Helical" evidence="6">
    <location>
        <begin position="51"/>
        <end position="80"/>
    </location>
</feature>
<dbReference type="AlphaFoldDB" id="A0A8C4RW35"/>
<sequence>MEEPEGDNLSDTAHLISHLPDYSIDEQCPPLERRSPLSCLLWSTAVATINVFVFIVNFTLLVVVFGLVLLPTIVIIYFGFKCHSRVLHSNASYCQHLLDDNSSSALIILGFVIMSPLIIVAMAIYCGLSRRLHLFLLFQPFKRAKYQGLQWKGTRGAGHGWCCSEDSFKAWV</sequence>
<proteinExistence type="inferred from homology"/>
<keyword evidence="3 6" id="KW-0812">Transmembrane</keyword>
<evidence type="ECO:0000256" key="6">
    <source>
        <dbReference type="SAM" id="Phobius"/>
    </source>
</evidence>
<dbReference type="Proteomes" id="UP000694620">
    <property type="component" value="Chromosome 8"/>
</dbReference>
<keyword evidence="8" id="KW-1185">Reference proteome</keyword>
<reference evidence="7" key="1">
    <citation type="submission" date="2021-06" db="EMBL/GenBank/DDBJ databases">
        <authorList>
            <consortium name="Wellcome Sanger Institute Data Sharing"/>
        </authorList>
    </citation>
    <scope>NUCLEOTIDE SEQUENCE [LARGE SCALE GENOMIC DNA]</scope>
</reference>
<dbReference type="GeneID" id="114656730"/>
<evidence type="ECO:0000256" key="2">
    <source>
        <dbReference type="ARBA" id="ARBA00005734"/>
    </source>
</evidence>
<dbReference type="InterPro" id="IPR033355">
    <property type="entry name" value="TMEM88"/>
</dbReference>
<protein>
    <recommendedName>
        <fullName evidence="9">Transmembrane protein 88</fullName>
    </recommendedName>
</protein>
<gene>
    <name evidence="7" type="primary">LOC114656730</name>
</gene>
<comment type="similarity">
    <text evidence="2">Belongs to the TMEM88 family.</text>
</comment>
<reference evidence="7" key="2">
    <citation type="submission" date="2025-08" db="UniProtKB">
        <authorList>
            <consortium name="Ensembl"/>
        </authorList>
    </citation>
    <scope>IDENTIFICATION</scope>
</reference>
<dbReference type="PANTHER" id="PTHR28628:SF4">
    <property type="entry name" value="TRANSMEMBRANE PROTEIN 88B"/>
    <property type="match status" value="1"/>
</dbReference>
<dbReference type="Ensembl" id="ENSECRT00000008666.1">
    <property type="protein sequence ID" value="ENSECRP00000008523.1"/>
    <property type="gene ID" value="ENSECRG00000005714.1"/>
</dbReference>
<feature type="transmembrane region" description="Helical" evidence="6">
    <location>
        <begin position="105"/>
        <end position="128"/>
    </location>
</feature>
<dbReference type="GO" id="GO:0005886">
    <property type="term" value="C:plasma membrane"/>
    <property type="evidence" value="ECO:0007669"/>
    <property type="project" value="TreeGrafter"/>
</dbReference>
<evidence type="ECO:0000256" key="5">
    <source>
        <dbReference type="ARBA" id="ARBA00023136"/>
    </source>
</evidence>
<comment type="subcellular location">
    <subcellularLocation>
        <location evidence="1">Membrane</location>
        <topology evidence="1">Multi-pass membrane protein</topology>
    </subcellularLocation>
</comment>
<dbReference type="PANTHER" id="PTHR28628">
    <property type="entry name" value="TRANSMEMBRANE PROTEIN 88-RELATED"/>
    <property type="match status" value="1"/>
</dbReference>
<evidence type="ECO:0000256" key="1">
    <source>
        <dbReference type="ARBA" id="ARBA00004141"/>
    </source>
</evidence>
<name>A0A8C4RW35_ERPCA</name>
<dbReference type="GO" id="GO:0030165">
    <property type="term" value="F:PDZ domain binding"/>
    <property type="evidence" value="ECO:0007669"/>
    <property type="project" value="TreeGrafter"/>
</dbReference>
<keyword evidence="4 6" id="KW-1133">Transmembrane helix</keyword>
<evidence type="ECO:0000256" key="4">
    <source>
        <dbReference type="ARBA" id="ARBA00022989"/>
    </source>
</evidence>
<organism evidence="7 8">
    <name type="scientific">Erpetoichthys calabaricus</name>
    <name type="common">Rope fish</name>
    <name type="synonym">Calamoichthys calabaricus</name>
    <dbReference type="NCBI Taxonomy" id="27687"/>
    <lineage>
        <taxon>Eukaryota</taxon>
        <taxon>Metazoa</taxon>
        <taxon>Chordata</taxon>
        <taxon>Craniata</taxon>
        <taxon>Vertebrata</taxon>
        <taxon>Euteleostomi</taxon>
        <taxon>Actinopterygii</taxon>
        <taxon>Polypteriformes</taxon>
        <taxon>Polypteridae</taxon>
        <taxon>Erpetoichthys</taxon>
    </lineage>
</organism>
<evidence type="ECO:0000313" key="8">
    <source>
        <dbReference type="Proteomes" id="UP000694620"/>
    </source>
</evidence>
<reference evidence="7" key="3">
    <citation type="submission" date="2025-09" db="UniProtKB">
        <authorList>
            <consortium name="Ensembl"/>
        </authorList>
    </citation>
    <scope>IDENTIFICATION</scope>
</reference>